<dbReference type="AlphaFoldDB" id="A0A3G9JHP0"/>
<feature type="chain" id="PRO_5043523260" evidence="2">
    <location>
        <begin position="22"/>
        <end position="548"/>
    </location>
</feature>
<dbReference type="PANTHER" id="PTHR43649:SF12">
    <property type="entry name" value="DIACETYLCHITOBIOSE BINDING PROTEIN DASA"/>
    <property type="match status" value="1"/>
</dbReference>
<dbReference type="SUPFAM" id="SSF53850">
    <property type="entry name" value="Periplasmic binding protein-like II"/>
    <property type="match status" value="1"/>
</dbReference>
<feature type="signal peptide" evidence="2">
    <location>
        <begin position="1"/>
        <end position="21"/>
    </location>
</feature>
<feature type="compositionally biased region" description="Polar residues" evidence="1">
    <location>
        <begin position="30"/>
        <end position="42"/>
    </location>
</feature>
<evidence type="ECO:0000313" key="4">
    <source>
        <dbReference type="Proteomes" id="UP000275368"/>
    </source>
</evidence>
<dbReference type="InterPro" id="IPR050490">
    <property type="entry name" value="Bact_solute-bd_prot1"/>
</dbReference>
<keyword evidence="2" id="KW-0732">Signal</keyword>
<dbReference type="RefSeq" id="WP_125660854.1">
    <property type="nucleotide sequence ID" value="NZ_AP019308.1"/>
</dbReference>
<protein>
    <submittedName>
        <fullName evidence="3">Putative ABC transporter peptide-binding protein YtcQ</fullName>
    </submittedName>
</protein>
<dbReference type="KEGG" id="pbk:Back11_38990"/>
<evidence type="ECO:0000256" key="1">
    <source>
        <dbReference type="SAM" id="MobiDB-lite"/>
    </source>
</evidence>
<dbReference type="PANTHER" id="PTHR43649">
    <property type="entry name" value="ARABINOSE-BINDING PROTEIN-RELATED"/>
    <property type="match status" value="1"/>
</dbReference>
<name>A0A3G9JHP0_9BACL</name>
<proteinExistence type="predicted"/>
<feature type="region of interest" description="Disordered" evidence="1">
    <location>
        <begin position="22"/>
        <end position="42"/>
    </location>
</feature>
<keyword evidence="4" id="KW-1185">Reference proteome</keyword>
<reference evidence="3 4" key="1">
    <citation type="submission" date="2018-11" db="EMBL/GenBank/DDBJ databases">
        <title>Complete genome sequence of Paenibacillus baekrokdamisoli strain KCTC 33723.</title>
        <authorList>
            <person name="Kang S.W."/>
            <person name="Lee K.C."/>
            <person name="Kim K.K."/>
            <person name="Kim J.S."/>
            <person name="Kim D.S."/>
            <person name="Ko S.H."/>
            <person name="Yang S.H."/>
            <person name="Lee J.S."/>
        </authorList>
    </citation>
    <scope>NUCLEOTIDE SEQUENCE [LARGE SCALE GENOMIC DNA]</scope>
    <source>
        <strain evidence="3 4">KCTC 33723</strain>
    </source>
</reference>
<evidence type="ECO:0000256" key="2">
    <source>
        <dbReference type="SAM" id="SignalP"/>
    </source>
</evidence>
<gene>
    <name evidence="3" type="primary">ytcQ_3</name>
    <name evidence="3" type="ORF">Back11_38990</name>
</gene>
<evidence type="ECO:0000313" key="3">
    <source>
        <dbReference type="EMBL" id="BBH22554.1"/>
    </source>
</evidence>
<dbReference type="EMBL" id="AP019308">
    <property type="protein sequence ID" value="BBH22554.1"/>
    <property type="molecule type" value="Genomic_DNA"/>
</dbReference>
<dbReference type="PROSITE" id="PS51257">
    <property type="entry name" value="PROKAR_LIPOPROTEIN"/>
    <property type="match status" value="1"/>
</dbReference>
<sequence>MNRLFVSAIITTFLFSLTACAGSPAKSEGDNNSQSKGLSSWNETAGKYEPKITLTVGTAESDPSSEKIDGQTQEDNVWIDAYRDDLGINFEDMFVVSSAQLEEKLNLQIASGQIPDLMAVNRKQFEMLVKSGLAADLTEVYEKYASEKTKKFLVADSGICMDMSKINGTLYALPATQGYLESAGVVTWLRKDWLDKLKLEVPKNFDDLYKVMKAFTNDDPDGNGAKDTYAFTTSNSLDELIGLFDSFGSHPKSWVKNANGEIVYGGTQPETKAALAFLNKAFNEGLINREFGANDWNQFTKAIDSSKVGVAWLPWYAVDWPLGASHREMGAEWIPLKIYGADGGDAKVMGVAGPDTYYVIRKGYEHPEAIVKMFNLWFEKAYGSKENILKYHKNEKGEMPAKFSQVKPWLAHEDIGYYLKIQDKMAGKDVGEMSPSNEMYYEGVMRYIKNPTEDDYITYKMYGPDSASGILNYYMKNNLVLQEEYFSTGTETMRKKWGVLETKKLEVYVKIIMGAAPIDAFDDFVKDWDASGGQQIVKEVRESVQQNK</sequence>
<organism evidence="3 4">
    <name type="scientific">Paenibacillus baekrokdamisoli</name>
    <dbReference type="NCBI Taxonomy" id="1712516"/>
    <lineage>
        <taxon>Bacteria</taxon>
        <taxon>Bacillati</taxon>
        <taxon>Bacillota</taxon>
        <taxon>Bacilli</taxon>
        <taxon>Bacillales</taxon>
        <taxon>Paenibacillaceae</taxon>
        <taxon>Paenibacillus</taxon>
    </lineage>
</organism>
<accession>A0A3G9JHP0</accession>
<dbReference type="Proteomes" id="UP000275368">
    <property type="component" value="Chromosome"/>
</dbReference>
<dbReference type="Gene3D" id="3.40.190.10">
    <property type="entry name" value="Periplasmic binding protein-like II"/>
    <property type="match status" value="2"/>
</dbReference>
<dbReference type="OrthoDB" id="9787283at2"/>